<proteinExistence type="predicted"/>
<reference evidence="3" key="2">
    <citation type="submission" date="2020-09" db="EMBL/GenBank/DDBJ databases">
        <authorList>
            <person name="Sun Q."/>
            <person name="Zhou Y."/>
        </authorList>
    </citation>
    <scope>NUCLEOTIDE SEQUENCE</scope>
    <source>
        <strain evidence="3">CGMCC 1.15254</strain>
    </source>
</reference>
<dbReference type="InterPro" id="IPR005546">
    <property type="entry name" value="Autotransporte_beta"/>
</dbReference>
<evidence type="ECO:0000259" key="2">
    <source>
        <dbReference type="PROSITE" id="PS51208"/>
    </source>
</evidence>
<reference evidence="3" key="1">
    <citation type="journal article" date="2014" name="Int. J. Syst. Evol. Microbiol.">
        <title>Complete genome sequence of Corynebacterium casei LMG S-19264T (=DSM 44701T), isolated from a smear-ripened cheese.</title>
        <authorList>
            <consortium name="US DOE Joint Genome Institute (JGI-PGF)"/>
            <person name="Walter F."/>
            <person name="Albersmeier A."/>
            <person name="Kalinowski J."/>
            <person name="Ruckert C."/>
        </authorList>
    </citation>
    <scope>NUCLEOTIDE SEQUENCE</scope>
    <source>
        <strain evidence="3">CGMCC 1.15254</strain>
    </source>
</reference>
<evidence type="ECO:0000313" key="4">
    <source>
        <dbReference type="Proteomes" id="UP000632498"/>
    </source>
</evidence>
<dbReference type="SUPFAM" id="SSF103515">
    <property type="entry name" value="Autotransporter"/>
    <property type="match status" value="1"/>
</dbReference>
<dbReference type="InterPro" id="IPR006315">
    <property type="entry name" value="OM_autotransptr_brl_dom"/>
</dbReference>
<dbReference type="Gene3D" id="2.40.128.130">
    <property type="entry name" value="Autotransporter beta-domain"/>
    <property type="match status" value="1"/>
</dbReference>
<protein>
    <recommendedName>
        <fullName evidence="2">Autotransporter domain-containing protein</fullName>
    </recommendedName>
</protein>
<evidence type="ECO:0000313" key="3">
    <source>
        <dbReference type="EMBL" id="GGF63124.1"/>
    </source>
</evidence>
<comment type="caution">
    <text evidence="3">The sequence shown here is derived from an EMBL/GenBank/DDBJ whole genome shotgun (WGS) entry which is preliminary data.</text>
</comment>
<dbReference type="PROSITE" id="PS51208">
    <property type="entry name" value="AUTOTRANSPORTER"/>
    <property type="match status" value="1"/>
</dbReference>
<dbReference type="NCBIfam" id="TIGR01414">
    <property type="entry name" value="autotrans_barl"/>
    <property type="match status" value="1"/>
</dbReference>
<name>A0A917BZD5_9PROT</name>
<dbReference type="RefSeq" id="WP_188663716.1">
    <property type="nucleotide sequence ID" value="NZ_BMHV01000010.1"/>
</dbReference>
<dbReference type="InterPro" id="IPR036709">
    <property type="entry name" value="Autotransporte_beta_dom_sf"/>
</dbReference>
<dbReference type="Proteomes" id="UP000632498">
    <property type="component" value="Unassembled WGS sequence"/>
</dbReference>
<dbReference type="GO" id="GO:0019867">
    <property type="term" value="C:outer membrane"/>
    <property type="evidence" value="ECO:0007669"/>
    <property type="project" value="InterPro"/>
</dbReference>
<keyword evidence="1" id="KW-0732">Signal</keyword>
<feature type="domain" description="Autotransporter" evidence="2">
    <location>
        <begin position="108"/>
        <end position="359"/>
    </location>
</feature>
<dbReference type="AlphaFoldDB" id="A0A917BZD5"/>
<organism evidence="3 4">
    <name type="scientific">Terasakiella brassicae</name>
    <dbReference type="NCBI Taxonomy" id="1634917"/>
    <lineage>
        <taxon>Bacteria</taxon>
        <taxon>Pseudomonadati</taxon>
        <taxon>Pseudomonadota</taxon>
        <taxon>Alphaproteobacteria</taxon>
        <taxon>Rhodospirillales</taxon>
        <taxon>Terasakiellaceae</taxon>
        <taxon>Terasakiella</taxon>
    </lineage>
</organism>
<keyword evidence="4" id="KW-1185">Reference proteome</keyword>
<accession>A0A917BZD5</accession>
<dbReference type="SMART" id="SM00869">
    <property type="entry name" value="Autotransporter"/>
    <property type="match status" value="1"/>
</dbReference>
<sequence>MFSKCKILIAGAAVALISTQASAETYSSGPDAAGSSVVTPVVAKSVAVANVSNVTAHLDAITSAVAGAAGGAAAPSVNVPQTKFEDGMQKTTVSLFDSAAQKGYGAGNETRKVSVWANLSYTWLESDVANANFDGNVGALNVGIDKWFTDKALAGVSIGYASTDVSTTFNSGTYEEKSTTIAPYGLIRITDNVTLSGLFGHTWGDVDQDRQNGAVTASTDAKTWFAAGSLSVSKNIKNIGLQGRLGYLWSDRDTDGFVESNSNVVAASQSKTSQGRIGAEASYFGIKSGKMNLTPFASVDYLRDFKDEINDDADAFDVGLGLRLGSKDGSVDGNLSVKTQLGRDNFESTTAAATVRFKF</sequence>
<dbReference type="Pfam" id="PF03797">
    <property type="entry name" value="Autotransporter"/>
    <property type="match status" value="1"/>
</dbReference>
<evidence type="ECO:0000256" key="1">
    <source>
        <dbReference type="SAM" id="SignalP"/>
    </source>
</evidence>
<feature type="signal peptide" evidence="1">
    <location>
        <begin position="1"/>
        <end position="23"/>
    </location>
</feature>
<feature type="chain" id="PRO_5038046382" description="Autotransporter domain-containing protein" evidence="1">
    <location>
        <begin position="24"/>
        <end position="359"/>
    </location>
</feature>
<gene>
    <name evidence="3" type="ORF">GCM10011332_16290</name>
</gene>
<dbReference type="EMBL" id="BMHV01000010">
    <property type="protein sequence ID" value="GGF63124.1"/>
    <property type="molecule type" value="Genomic_DNA"/>
</dbReference>